<accession>A0ABR1EFF2</accession>
<gene>
    <name evidence="2" type="primary">Necator_chrX.g22637</name>
    <name evidence="2" type="ORF">RB195_022474</name>
</gene>
<keyword evidence="1" id="KW-0812">Transmembrane</keyword>
<dbReference type="Proteomes" id="UP001303046">
    <property type="component" value="Unassembled WGS sequence"/>
</dbReference>
<keyword evidence="3" id="KW-1185">Reference proteome</keyword>
<reference evidence="2 3" key="1">
    <citation type="submission" date="2023-08" db="EMBL/GenBank/DDBJ databases">
        <title>A Necator americanus chromosomal reference genome.</title>
        <authorList>
            <person name="Ilik V."/>
            <person name="Petrzelkova K.J."/>
            <person name="Pardy F."/>
            <person name="Fuh T."/>
            <person name="Niatou-Singa F.S."/>
            <person name="Gouil Q."/>
            <person name="Baker L."/>
            <person name="Ritchie M.E."/>
            <person name="Jex A.R."/>
            <person name="Gazzola D."/>
            <person name="Li H."/>
            <person name="Toshio Fujiwara R."/>
            <person name="Zhan B."/>
            <person name="Aroian R.V."/>
            <person name="Pafco B."/>
            <person name="Schwarz E.M."/>
        </authorList>
    </citation>
    <scope>NUCLEOTIDE SEQUENCE [LARGE SCALE GENOMIC DNA]</scope>
    <source>
        <strain evidence="2 3">Aroian</strain>
        <tissue evidence="2">Whole animal</tissue>
    </source>
</reference>
<feature type="transmembrane region" description="Helical" evidence="1">
    <location>
        <begin position="34"/>
        <end position="57"/>
    </location>
</feature>
<feature type="transmembrane region" description="Helical" evidence="1">
    <location>
        <begin position="12"/>
        <end position="28"/>
    </location>
</feature>
<keyword evidence="1" id="KW-1133">Transmembrane helix</keyword>
<keyword evidence="1" id="KW-0472">Membrane</keyword>
<dbReference type="EMBL" id="JAVFWL010000006">
    <property type="protein sequence ID" value="KAK6761419.1"/>
    <property type="molecule type" value="Genomic_DNA"/>
</dbReference>
<comment type="caution">
    <text evidence="2">The sequence shown here is derived from an EMBL/GenBank/DDBJ whole genome shotgun (WGS) entry which is preliminary data.</text>
</comment>
<name>A0ABR1EFF2_NECAM</name>
<sequence>MEISSQSSKIHQYFFLLLGCITHMFYFNRLRFSAALGVILVLFVLQVFGCTLALSLYKCIQIEMLYYY</sequence>
<protein>
    <submittedName>
        <fullName evidence="2">Uncharacterized protein</fullName>
    </submittedName>
</protein>
<organism evidence="2 3">
    <name type="scientific">Necator americanus</name>
    <name type="common">Human hookworm</name>
    <dbReference type="NCBI Taxonomy" id="51031"/>
    <lineage>
        <taxon>Eukaryota</taxon>
        <taxon>Metazoa</taxon>
        <taxon>Ecdysozoa</taxon>
        <taxon>Nematoda</taxon>
        <taxon>Chromadorea</taxon>
        <taxon>Rhabditida</taxon>
        <taxon>Rhabditina</taxon>
        <taxon>Rhabditomorpha</taxon>
        <taxon>Strongyloidea</taxon>
        <taxon>Ancylostomatidae</taxon>
        <taxon>Bunostominae</taxon>
        <taxon>Necator</taxon>
    </lineage>
</organism>
<evidence type="ECO:0000256" key="1">
    <source>
        <dbReference type="SAM" id="Phobius"/>
    </source>
</evidence>
<evidence type="ECO:0000313" key="2">
    <source>
        <dbReference type="EMBL" id="KAK6761419.1"/>
    </source>
</evidence>
<proteinExistence type="predicted"/>
<evidence type="ECO:0000313" key="3">
    <source>
        <dbReference type="Proteomes" id="UP001303046"/>
    </source>
</evidence>